<keyword evidence="4" id="KW-1185">Reference proteome</keyword>
<dbReference type="InterPro" id="IPR000594">
    <property type="entry name" value="ThiF_NAD_FAD-bd"/>
</dbReference>
<dbReference type="Pfam" id="PF00899">
    <property type="entry name" value="ThiF"/>
    <property type="match status" value="1"/>
</dbReference>
<protein>
    <submittedName>
        <fullName evidence="3">Uncharacterized protein</fullName>
    </submittedName>
</protein>
<name>A0A0G3XLQ1_9SPHN</name>
<dbReference type="EMBL" id="CP011771">
    <property type="protein sequence ID" value="AKM12112.1"/>
    <property type="molecule type" value="Genomic_DNA"/>
</dbReference>
<dbReference type="Gene3D" id="3.40.50.720">
    <property type="entry name" value="NAD(P)-binding Rossmann-like Domain"/>
    <property type="match status" value="1"/>
</dbReference>
<dbReference type="InterPro" id="IPR035985">
    <property type="entry name" value="Ubiquitin-activating_enz"/>
</dbReference>
<organism evidence="3 4">
    <name type="scientific">Croceicoccus naphthovorans</name>
    <dbReference type="NCBI Taxonomy" id="1348774"/>
    <lineage>
        <taxon>Bacteria</taxon>
        <taxon>Pseudomonadati</taxon>
        <taxon>Pseudomonadota</taxon>
        <taxon>Alphaproteobacteria</taxon>
        <taxon>Sphingomonadales</taxon>
        <taxon>Erythrobacteraceae</taxon>
        <taxon>Croceicoccus</taxon>
    </lineage>
</organism>
<feature type="domain" description="DUF6791" evidence="2">
    <location>
        <begin position="10"/>
        <end position="163"/>
    </location>
</feature>
<evidence type="ECO:0000313" key="3">
    <source>
        <dbReference type="EMBL" id="AKM12112.1"/>
    </source>
</evidence>
<dbReference type="AlphaFoldDB" id="A0A0G3XLQ1"/>
<dbReference type="NCBIfam" id="NF004804">
    <property type="entry name" value="PRK06153.1-3"/>
    <property type="match status" value="1"/>
</dbReference>
<dbReference type="KEGG" id="cna:AB433_18455"/>
<dbReference type="SUPFAM" id="SSF69572">
    <property type="entry name" value="Activating enzymes of the ubiquitin-like proteins"/>
    <property type="match status" value="1"/>
</dbReference>
<dbReference type="Pfam" id="PF20590">
    <property type="entry name" value="DUF6791"/>
    <property type="match status" value="1"/>
</dbReference>
<evidence type="ECO:0000259" key="2">
    <source>
        <dbReference type="Pfam" id="PF20590"/>
    </source>
</evidence>
<dbReference type="GO" id="GO:0008641">
    <property type="term" value="F:ubiquitin-like modifier activating enzyme activity"/>
    <property type="evidence" value="ECO:0007669"/>
    <property type="project" value="InterPro"/>
</dbReference>
<evidence type="ECO:0000259" key="1">
    <source>
        <dbReference type="Pfam" id="PF00899"/>
    </source>
</evidence>
<dbReference type="PATRIC" id="fig|1348774.3.peg.3890"/>
<dbReference type="RefSeq" id="WP_037486473.1">
    <property type="nucleotide sequence ID" value="NZ_CP011771.1"/>
</dbReference>
<dbReference type="Proteomes" id="UP000035287">
    <property type="component" value="Plasmid p1"/>
</dbReference>
<dbReference type="InterPro" id="IPR046741">
    <property type="entry name" value="DUF6791"/>
</dbReference>
<keyword evidence="3" id="KW-0614">Plasmid</keyword>
<reference evidence="3 4" key="1">
    <citation type="submission" date="2015-06" db="EMBL/GenBank/DDBJ databases">
        <authorList>
            <person name="Zeng Y."/>
            <person name="Huang Y."/>
        </authorList>
    </citation>
    <scope>NUCLEOTIDE SEQUENCE [LARGE SCALE GENOMIC DNA]</scope>
    <source>
        <strain evidence="3 4">PQ-2</strain>
        <plasmid evidence="4">Plasmid p1</plasmid>
    </source>
</reference>
<sequence>MSLPLTSRNPDLARIVQDGYELAVLHNHLVISGVPYVNCKGEVRLGTLVSDMSNISGDVTVSPIEAGKHVAMWAGEYPCDSAGSPLEHMRHTSGDQTLGPGLTVNHSFSKKPSEGYRDYHHKLTTYVAMIERHAQDLDPNVSARTHRFVESEDPHSPFHYPDTASGRVGITNVMRKLELARVGIFGVGGTGSYVLDLVAKTPVRQIAIFDGDTFLQHNAFRAPGAPSGDELRELPKKVDYLAGIYSRMHRGIEPHDFAIAADTIDRIGALDFAFICMDPGTPKRLLVEYLEQNGVPFVDVGMGIELIDEGLTGLVRVTTSTPAKREHVRDNRRISFKDGGKDNIYAKNIQIADLNALNAALAVIRWKKYFGFYIDLGHEHHANFALNGNVIINEDKT</sequence>
<evidence type="ECO:0000313" key="4">
    <source>
        <dbReference type="Proteomes" id="UP000035287"/>
    </source>
</evidence>
<accession>A0A0G3XLQ1</accession>
<proteinExistence type="predicted"/>
<gene>
    <name evidence="3" type="ORF">AB433_18455</name>
</gene>
<dbReference type="NCBIfam" id="NF004805">
    <property type="entry name" value="PRK06153.1-4"/>
    <property type="match status" value="1"/>
</dbReference>
<feature type="domain" description="THIF-type NAD/FAD binding fold" evidence="1">
    <location>
        <begin position="173"/>
        <end position="314"/>
    </location>
</feature>
<dbReference type="OrthoDB" id="8773615at2"/>
<dbReference type="CDD" id="cd01483">
    <property type="entry name" value="E1_enzyme_family"/>
    <property type="match status" value="1"/>
</dbReference>
<geneLocation type="plasmid" evidence="3 4">
    <name>p1</name>
</geneLocation>